<dbReference type="OrthoDB" id="1651121at2"/>
<keyword evidence="4 6" id="KW-1133">Transmembrane helix</keyword>
<evidence type="ECO:0000313" key="9">
    <source>
        <dbReference type="Proteomes" id="UP000093199"/>
    </source>
</evidence>
<evidence type="ECO:0000256" key="1">
    <source>
        <dbReference type="ARBA" id="ARBA00004651"/>
    </source>
</evidence>
<keyword evidence="3 6" id="KW-0812">Transmembrane</keyword>
<feature type="transmembrane region" description="Helical" evidence="6">
    <location>
        <begin position="53"/>
        <end position="78"/>
    </location>
</feature>
<dbReference type="PANTHER" id="PTHR12677:SF55">
    <property type="entry name" value="UNDECAPRENYL PHOSPHATE TRANSPORTER SAOUHSC_00901-RELATED"/>
    <property type="match status" value="1"/>
</dbReference>
<dbReference type="AlphaFoldDB" id="A0A1C0YJW7"/>
<comment type="caution">
    <text evidence="8">The sequence shown here is derived from an EMBL/GenBank/DDBJ whole genome shotgun (WGS) entry which is preliminary data.</text>
</comment>
<dbReference type="STRING" id="33978.A6M13_09035"/>
<dbReference type="EMBL" id="MASJ01000003">
    <property type="protein sequence ID" value="OCS87450.1"/>
    <property type="molecule type" value="Genomic_DNA"/>
</dbReference>
<name>A0A1C0YJW7_9BACL</name>
<dbReference type="RefSeq" id="WP_066542950.1">
    <property type="nucleotide sequence ID" value="NZ_MASJ01000003.1"/>
</dbReference>
<feature type="transmembrane region" description="Helical" evidence="6">
    <location>
        <begin position="108"/>
        <end position="129"/>
    </location>
</feature>
<gene>
    <name evidence="8" type="ORF">A6M13_09035</name>
</gene>
<organism evidence="8 9">
    <name type="scientific">Caryophanon tenue</name>
    <dbReference type="NCBI Taxonomy" id="33978"/>
    <lineage>
        <taxon>Bacteria</taxon>
        <taxon>Bacillati</taxon>
        <taxon>Bacillota</taxon>
        <taxon>Bacilli</taxon>
        <taxon>Bacillales</taxon>
        <taxon>Caryophanaceae</taxon>
        <taxon>Caryophanon</taxon>
    </lineage>
</organism>
<dbReference type="Proteomes" id="UP000093199">
    <property type="component" value="Unassembled WGS sequence"/>
</dbReference>
<dbReference type="GO" id="GO:0005886">
    <property type="term" value="C:plasma membrane"/>
    <property type="evidence" value="ECO:0007669"/>
    <property type="project" value="UniProtKB-SubCell"/>
</dbReference>
<evidence type="ECO:0000313" key="8">
    <source>
        <dbReference type="EMBL" id="OCS87450.1"/>
    </source>
</evidence>
<comment type="subcellular location">
    <subcellularLocation>
        <location evidence="1 6">Cell membrane</location>
        <topology evidence="1 6">Multi-pass membrane protein</topology>
    </subcellularLocation>
</comment>
<keyword evidence="2 6" id="KW-1003">Cell membrane</keyword>
<keyword evidence="5 6" id="KW-0472">Membrane</keyword>
<evidence type="ECO:0000256" key="3">
    <source>
        <dbReference type="ARBA" id="ARBA00022692"/>
    </source>
</evidence>
<evidence type="ECO:0000256" key="6">
    <source>
        <dbReference type="RuleBase" id="RU366058"/>
    </source>
</evidence>
<feature type="transmembrane region" description="Helical" evidence="6">
    <location>
        <begin position="20"/>
        <end position="46"/>
    </location>
</feature>
<dbReference type="InterPro" id="IPR015414">
    <property type="entry name" value="TMEM64"/>
</dbReference>
<dbReference type="PANTHER" id="PTHR12677">
    <property type="entry name" value="GOLGI APPARATUS MEMBRANE PROTEIN TVP38-RELATED"/>
    <property type="match status" value="1"/>
</dbReference>
<evidence type="ECO:0000256" key="5">
    <source>
        <dbReference type="ARBA" id="ARBA00023136"/>
    </source>
</evidence>
<dbReference type="InterPro" id="IPR032816">
    <property type="entry name" value="VTT_dom"/>
</dbReference>
<reference evidence="8 9" key="1">
    <citation type="submission" date="2016-07" db="EMBL/GenBank/DDBJ databases">
        <title>Caryophanon tenue genome sequencing.</title>
        <authorList>
            <person name="Verma A."/>
            <person name="Pal Y."/>
            <person name="Krishnamurthi S."/>
        </authorList>
    </citation>
    <scope>NUCLEOTIDE SEQUENCE [LARGE SCALE GENOMIC DNA]</scope>
    <source>
        <strain evidence="8 9">DSM 14152</strain>
    </source>
</reference>
<accession>A0A1C0YJW7</accession>
<keyword evidence="9" id="KW-1185">Reference proteome</keyword>
<protein>
    <recommendedName>
        <fullName evidence="6">TVP38/TMEM64 family membrane protein</fullName>
    </recommendedName>
</protein>
<evidence type="ECO:0000256" key="4">
    <source>
        <dbReference type="ARBA" id="ARBA00022989"/>
    </source>
</evidence>
<sequence>MSDFATLEQLDKLTTYYESLGPIVGVLLPFIEAFLPFLPLVVFVVANASAYGLWWGFLITWVGTVAGSYCVFLLIRYFRDTKLIRKLTSRKKMQKLIQWVDRNGLSPLFVLICLPFTPSVLVNVVAGISNIKKVNYFIVLFAGKFAMILFISYIGYDLRELITNPVKLILSIVAIIALWGVGKYFEVRLNRRVERDFKHIQQERQQQK</sequence>
<comment type="similarity">
    <text evidence="6">Belongs to the TVP38/TMEM64 family.</text>
</comment>
<evidence type="ECO:0000259" key="7">
    <source>
        <dbReference type="Pfam" id="PF09335"/>
    </source>
</evidence>
<proteinExistence type="inferred from homology"/>
<feature type="transmembrane region" description="Helical" evidence="6">
    <location>
        <begin position="168"/>
        <end position="185"/>
    </location>
</feature>
<feature type="domain" description="VTT" evidence="7">
    <location>
        <begin position="38"/>
        <end position="156"/>
    </location>
</feature>
<feature type="transmembrane region" description="Helical" evidence="6">
    <location>
        <begin position="136"/>
        <end position="156"/>
    </location>
</feature>
<dbReference type="Pfam" id="PF09335">
    <property type="entry name" value="VTT_dom"/>
    <property type="match status" value="1"/>
</dbReference>
<evidence type="ECO:0000256" key="2">
    <source>
        <dbReference type="ARBA" id="ARBA00022475"/>
    </source>
</evidence>